<dbReference type="RefSeq" id="WP_198442385.1">
    <property type="nucleotide sequence ID" value="NZ_CBCSHE010000008.1"/>
</dbReference>
<evidence type="ECO:0000313" key="3">
    <source>
        <dbReference type="Proteomes" id="UP000595224"/>
    </source>
</evidence>
<keyword evidence="3" id="KW-1185">Reference proteome</keyword>
<evidence type="ECO:0000313" key="2">
    <source>
        <dbReference type="EMBL" id="QQA00677.1"/>
    </source>
</evidence>
<name>A0A7T3RCW1_9SPIR</name>
<keyword evidence="1" id="KW-0732">Signal</keyword>
<protein>
    <recommendedName>
        <fullName evidence="4">Lipoprotein</fullName>
    </recommendedName>
</protein>
<dbReference type="Proteomes" id="UP000595224">
    <property type="component" value="Chromosome"/>
</dbReference>
<gene>
    <name evidence="2" type="ORF">IWA51_10510</name>
</gene>
<evidence type="ECO:0000256" key="1">
    <source>
        <dbReference type="SAM" id="SignalP"/>
    </source>
</evidence>
<dbReference type="KEGG" id="tper:IWA51_10510"/>
<accession>A0A7T3RCW1</accession>
<dbReference type="PROSITE" id="PS51257">
    <property type="entry name" value="PROKAR_LIPOPROTEIN"/>
    <property type="match status" value="1"/>
</dbReference>
<feature type="chain" id="PRO_5032756694" description="Lipoprotein" evidence="1">
    <location>
        <begin position="20"/>
        <end position="263"/>
    </location>
</feature>
<dbReference type="AlphaFoldDB" id="A0A7T3RCW1"/>
<reference evidence="2 3" key="1">
    <citation type="submission" date="2020-11" db="EMBL/GenBank/DDBJ databases">
        <title>Treponema Peruensis nv. sp., first commensal Treponema isolated from human feces.</title>
        <authorList>
            <person name="Belkhou C."/>
            <person name="Raes J."/>
        </authorList>
    </citation>
    <scope>NUCLEOTIDE SEQUENCE [LARGE SCALE GENOMIC DNA]</scope>
    <source>
        <strain evidence="2 3">RCC2812</strain>
    </source>
</reference>
<proteinExistence type="predicted"/>
<sequence>MKTQLILSISVAAAVSLLASCSSTKVQPDTYDNSETVTIFKIDSASATASNEGSYSEEKLNSARSFSDKLLNKNKYDKKEEMTCFLTPTLGKPFARKGAFIHKNGTDLAGFFILYDTSFYAFYLAKNERASLVNAVSRYIRDFDEKNLDSKLKKSERAYGQSAAYEEFGIAEPMMTNFSKPTVYFGYKFLKGSPYFCIQVAPAENLAVNTKSDGAVKQSIGQRYFFTKAQAQALAAFLSEENISRYYGSGLETDLNDIQADSY</sequence>
<organism evidence="2 3">
    <name type="scientific">Treponema peruense</name>
    <dbReference type="NCBI Taxonomy" id="2787628"/>
    <lineage>
        <taxon>Bacteria</taxon>
        <taxon>Pseudomonadati</taxon>
        <taxon>Spirochaetota</taxon>
        <taxon>Spirochaetia</taxon>
        <taxon>Spirochaetales</taxon>
        <taxon>Treponemataceae</taxon>
        <taxon>Treponema</taxon>
    </lineage>
</organism>
<evidence type="ECO:0008006" key="4">
    <source>
        <dbReference type="Google" id="ProtNLM"/>
    </source>
</evidence>
<feature type="signal peptide" evidence="1">
    <location>
        <begin position="1"/>
        <end position="19"/>
    </location>
</feature>
<dbReference type="EMBL" id="CP064936">
    <property type="protein sequence ID" value="QQA00677.1"/>
    <property type="molecule type" value="Genomic_DNA"/>
</dbReference>